<evidence type="ECO:0000313" key="2">
    <source>
        <dbReference type="Proteomes" id="UP000436911"/>
    </source>
</evidence>
<organism evidence="1 2">
    <name type="scientific">Agrobacterium vitis</name>
    <name type="common">Rhizobium vitis</name>
    <dbReference type="NCBI Taxonomy" id="373"/>
    <lineage>
        <taxon>Bacteria</taxon>
        <taxon>Pseudomonadati</taxon>
        <taxon>Pseudomonadota</taxon>
        <taxon>Alphaproteobacteria</taxon>
        <taxon>Hyphomicrobiales</taxon>
        <taxon>Rhizobiaceae</taxon>
        <taxon>Rhizobium/Agrobacterium group</taxon>
        <taxon>Agrobacterium</taxon>
    </lineage>
</organism>
<sequence>MNRRSNPISRCNCDHRAPSMQEIRSVEFNHVQAERLDALGMSSASITDLIWIELFKHRTGKLIDPDGKRIAFDTHDPAAVRRYDSAVGDERRHFVKRYRTRAAHGFRNRLQERLVYPATMIFLALEVRHCRLSGRCASSGLPKRHVDPIHFDD</sequence>
<accession>A0A368NQ55</accession>
<dbReference type="GeneID" id="60683844"/>
<dbReference type="AlphaFoldDB" id="A0A368NQ55"/>
<protein>
    <submittedName>
        <fullName evidence="1">Uncharacterized protein</fullName>
    </submittedName>
</protein>
<gene>
    <name evidence="1" type="ORF">DXT89_08490</name>
</gene>
<dbReference type="RefSeq" id="WP_060718592.1">
    <property type="nucleotide sequence ID" value="NZ_JABFNP010000001.1"/>
</dbReference>
<dbReference type="EMBL" id="QUSG01000003">
    <property type="protein sequence ID" value="KAA3529732.1"/>
    <property type="molecule type" value="Genomic_DNA"/>
</dbReference>
<evidence type="ECO:0000313" key="1">
    <source>
        <dbReference type="EMBL" id="KAA3529732.1"/>
    </source>
</evidence>
<dbReference type="Proteomes" id="UP000436911">
    <property type="component" value="Unassembled WGS sequence"/>
</dbReference>
<comment type="caution">
    <text evidence="1">The sequence shown here is derived from an EMBL/GenBank/DDBJ whole genome shotgun (WGS) entry which is preliminary data.</text>
</comment>
<reference evidence="1 2" key="1">
    <citation type="submission" date="2018-08" db="EMBL/GenBank/DDBJ databases">
        <title>Genome sequencing of Agrobacterium vitis strain ICMP 10754.</title>
        <authorList>
            <person name="Visnovsky S.B."/>
            <person name="Pitman A.R."/>
        </authorList>
    </citation>
    <scope>NUCLEOTIDE SEQUENCE [LARGE SCALE GENOMIC DNA]</scope>
    <source>
        <strain evidence="1 2">ICMP 10754</strain>
    </source>
</reference>
<name>A0A368NQ55_AGRVI</name>
<dbReference type="OrthoDB" id="9973409at2"/>
<proteinExistence type="predicted"/>